<dbReference type="AlphaFoldDB" id="A0A447PAY5"/>
<keyword evidence="1" id="KW-1133">Transmembrane helix</keyword>
<reference evidence="2 3" key="1">
    <citation type="submission" date="2018-12" db="EMBL/GenBank/DDBJ databases">
        <authorList>
            <consortium name="Pathogen Informatics"/>
        </authorList>
    </citation>
    <scope>NUCLEOTIDE SEQUENCE [LARGE SCALE GENOMIC DNA]</scope>
    <source>
        <strain evidence="2 3">NCTC8271</strain>
    </source>
</reference>
<feature type="transmembrane region" description="Helical" evidence="1">
    <location>
        <begin position="27"/>
        <end position="44"/>
    </location>
</feature>
<dbReference type="EMBL" id="LR134148">
    <property type="protein sequence ID" value="VEA33886.1"/>
    <property type="molecule type" value="Genomic_DNA"/>
</dbReference>
<evidence type="ECO:0000313" key="3">
    <source>
        <dbReference type="Proteomes" id="UP000273655"/>
    </source>
</evidence>
<dbReference type="Proteomes" id="UP000273655">
    <property type="component" value="Chromosome 1"/>
</dbReference>
<keyword evidence="1" id="KW-0472">Membrane</keyword>
<protein>
    <submittedName>
        <fullName evidence="2">HlyD family secretion protein</fullName>
    </submittedName>
</protein>
<evidence type="ECO:0000256" key="1">
    <source>
        <dbReference type="SAM" id="Phobius"/>
    </source>
</evidence>
<keyword evidence="1" id="KW-0812">Transmembrane</keyword>
<accession>A0A447PAY5</accession>
<evidence type="ECO:0000313" key="2">
    <source>
        <dbReference type="EMBL" id="VEA33886.1"/>
    </source>
</evidence>
<proteinExistence type="predicted"/>
<organism evidence="2 3">
    <name type="scientific">Salmonella enterica I</name>
    <dbReference type="NCBI Taxonomy" id="59201"/>
    <lineage>
        <taxon>Bacteria</taxon>
        <taxon>Pseudomonadati</taxon>
        <taxon>Pseudomonadota</taxon>
        <taxon>Gammaproteobacteria</taxon>
        <taxon>Enterobacterales</taxon>
        <taxon>Enterobacteriaceae</taxon>
        <taxon>Salmonella</taxon>
    </lineage>
</organism>
<sequence>MKINQHDAAMDDFDIQRERAFSGAGRIVLICSLLFLILGIWAWFGRLDEVSTGNGKVIQVHANRFCSRWMAAFWRS</sequence>
<name>A0A447PAY5_SALET</name>
<gene>
    <name evidence="2" type="ORF">NCTC8271_01561</name>
</gene>